<evidence type="ECO:0008006" key="4">
    <source>
        <dbReference type="Google" id="ProtNLM"/>
    </source>
</evidence>
<evidence type="ECO:0000256" key="1">
    <source>
        <dbReference type="SAM" id="MobiDB-lite"/>
    </source>
</evidence>
<dbReference type="PANTHER" id="PTHR40069:SF1">
    <property type="entry name" value="YWBE PROTEIN"/>
    <property type="match status" value="1"/>
</dbReference>
<dbReference type="PANTHER" id="PTHR40069">
    <property type="entry name" value="YWBE PROTEIN"/>
    <property type="match status" value="1"/>
</dbReference>
<gene>
    <name evidence="2" type="ORF">J3R30DRAFT_201899</name>
</gene>
<name>A0A9W9A9Z6_9AGAR</name>
<dbReference type="NCBIfam" id="TIGR03833">
    <property type="entry name" value="YwbE family protein"/>
    <property type="match status" value="1"/>
</dbReference>
<sequence length="204" mass="22324">MIQRPRNRQRRRTQKPARGGGSQRDLQANGASNHLSSLVPTARQVVFGAHVSIILKIDQPTGRQVQGTVTDVLTNGDHPRGIKVRLVDGRVGRVQRMVSEAEARAGSEGSGNLGRDREPIATYHPATLTNQSRSPAHKEPGMIAAPVMFNLGDFLPHDAEEERECGQDLERTSCHPVITQTCPVCYEFDGDEAAIAHHLDSHFA</sequence>
<feature type="region of interest" description="Disordered" evidence="1">
    <location>
        <begin position="1"/>
        <end position="29"/>
    </location>
</feature>
<dbReference type="Proteomes" id="UP001150266">
    <property type="component" value="Unassembled WGS sequence"/>
</dbReference>
<evidence type="ECO:0000313" key="3">
    <source>
        <dbReference type="Proteomes" id="UP001150266"/>
    </source>
</evidence>
<reference evidence="2" key="1">
    <citation type="submission" date="2022-08" db="EMBL/GenBank/DDBJ databases">
        <title>A Global Phylogenomic Analysis of the Shiitake Genus Lentinula.</title>
        <authorList>
            <consortium name="DOE Joint Genome Institute"/>
            <person name="Sierra-Patev S."/>
            <person name="Min B."/>
            <person name="Naranjo-Ortiz M."/>
            <person name="Looney B."/>
            <person name="Konkel Z."/>
            <person name="Slot J.C."/>
            <person name="Sakamoto Y."/>
            <person name="Steenwyk J.L."/>
            <person name="Rokas A."/>
            <person name="Carro J."/>
            <person name="Camarero S."/>
            <person name="Ferreira P."/>
            <person name="Molpeceres G."/>
            <person name="Ruiz-Duenas F.J."/>
            <person name="Serrano A."/>
            <person name="Henrissat B."/>
            <person name="Drula E."/>
            <person name="Hughes K.W."/>
            <person name="Mata J.L."/>
            <person name="Ishikawa N.K."/>
            <person name="Vargas-Isla R."/>
            <person name="Ushijima S."/>
            <person name="Smith C.A."/>
            <person name="Ahrendt S."/>
            <person name="Andreopoulos W."/>
            <person name="He G."/>
            <person name="Labutti K."/>
            <person name="Lipzen A."/>
            <person name="Ng V."/>
            <person name="Riley R."/>
            <person name="Sandor L."/>
            <person name="Barry K."/>
            <person name="Martinez A.T."/>
            <person name="Xiao Y."/>
            <person name="Gibbons J.G."/>
            <person name="Terashima K."/>
            <person name="Grigoriev I.V."/>
            <person name="Hibbett D.S."/>
        </authorList>
    </citation>
    <scope>NUCLEOTIDE SEQUENCE</scope>
    <source>
        <strain evidence="2">JLM2183</strain>
    </source>
</reference>
<protein>
    <recommendedName>
        <fullName evidence="4">UBZ4-type domain-containing protein</fullName>
    </recommendedName>
</protein>
<comment type="caution">
    <text evidence="2">The sequence shown here is derived from an EMBL/GenBank/DDBJ whole genome shotgun (WGS) entry which is preliminary data.</text>
</comment>
<dbReference type="EMBL" id="JAOTPV010000010">
    <property type="protein sequence ID" value="KAJ4477312.1"/>
    <property type="molecule type" value="Genomic_DNA"/>
</dbReference>
<organism evidence="2 3">
    <name type="scientific">Lentinula aciculospora</name>
    <dbReference type="NCBI Taxonomy" id="153920"/>
    <lineage>
        <taxon>Eukaryota</taxon>
        <taxon>Fungi</taxon>
        <taxon>Dikarya</taxon>
        <taxon>Basidiomycota</taxon>
        <taxon>Agaricomycotina</taxon>
        <taxon>Agaricomycetes</taxon>
        <taxon>Agaricomycetidae</taxon>
        <taxon>Agaricales</taxon>
        <taxon>Marasmiineae</taxon>
        <taxon>Omphalotaceae</taxon>
        <taxon>Lentinula</taxon>
    </lineage>
</organism>
<keyword evidence="3" id="KW-1185">Reference proteome</keyword>
<evidence type="ECO:0000313" key="2">
    <source>
        <dbReference type="EMBL" id="KAJ4477312.1"/>
    </source>
</evidence>
<accession>A0A9W9A9Z6</accession>
<feature type="compositionally biased region" description="Basic residues" evidence="1">
    <location>
        <begin position="1"/>
        <end position="15"/>
    </location>
</feature>
<dbReference type="Pfam" id="PF09962">
    <property type="entry name" value="DUF2196"/>
    <property type="match status" value="1"/>
</dbReference>
<dbReference type="InterPro" id="IPR019240">
    <property type="entry name" value="DUF2196"/>
</dbReference>
<proteinExistence type="predicted"/>
<dbReference type="AlphaFoldDB" id="A0A9W9A9Z6"/>
<dbReference type="OrthoDB" id="20105at2759"/>